<dbReference type="SUPFAM" id="SSF55729">
    <property type="entry name" value="Acyl-CoA N-acyltransferases (Nat)"/>
    <property type="match status" value="1"/>
</dbReference>
<keyword evidence="2" id="KW-0012">Acyltransferase</keyword>
<evidence type="ECO:0000256" key="3">
    <source>
        <dbReference type="ARBA" id="ARBA00038502"/>
    </source>
</evidence>
<evidence type="ECO:0000256" key="1">
    <source>
        <dbReference type="ARBA" id="ARBA00022679"/>
    </source>
</evidence>
<evidence type="ECO:0000313" key="6">
    <source>
        <dbReference type="Proteomes" id="UP000572528"/>
    </source>
</evidence>
<feature type="domain" description="N-acetyltransferase" evidence="4">
    <location>
        <begin position="47"/>
        <end position="217"/>
    </location>
</feature>
<organism evidence="5 6">
    <name type="scientific">Actinomyces bowdenii</name>
    <dbReference type="NCBI Taxonomy" id="131109"/>
    <lineage>
        <taxon>Bacteria</taxon>
        <taxon>Bacillati</taxon>
        <taxon>Actinomycetota</taxon>
        <taxon>Actinomycetes</taxon>
        <taxon>Actinomycetales</taxon>
        <taxon>Actinomycetaceae</taxon>
        <taxon>Actinomyces</taxon>
    </lineage>
</organism>
<dbReference type="PROSITE" id="PS51186">
    <property type="entry name" value="GNAT"/>
    <property type="match status" value="1"/>
</dbReference>
<dbReference type="Pfam" id="PF13302">
    <property type="entry name" value="Acetyltransf_3"/>
    <property type="match status" value="1"/>
</dbReference>
<protein>
    <submittedName>
        <fullName evidence="5">GNAT family N-acetyltransferase</fullName>
    </submittedName>
</protein>
<dbReference type="PANTHER" id="PTHR43792">
    <property type="entry name" value="GNAT FAMILY, PUTATIVE (AFU_ORTHOLOGUE AFUA_3G00765)-RELATED-RELATED"/>
    <property type="match status" value="1"/>
</dbReference>
<dbReference type="RefSeq" id="WP_179900491.1">
    <property type="nucleotide sequence ID" value="NZ_JACBXV010000074.1"/>
</dbReference>
<sequence>MPETVRGGGSGVLGRLLGARAPSRFAWPVHLSLEAGRWGLVRGAAMVVLRPLRVEDEPRWSTLRLADDARLRPWEATVPPGGGEELAGFRRYVRTQDRRARRGEAMILAVEVDGVLAGQLCVDPIQWGSLRSAQVGYWVGADHEGRGVMRLAVAMILDHLLGPGVGLHRVEINVRPENERSLRLCRSLGLRQEGVRHHYMHINGAWADHVSFAVVAEERSGERSGGGAFVQELIRQQR</sequence>
<proteinExistence type="inferred from homology"/>
<comment type="similarity">
    <text evidence="3">Belongs to the acetyltransferase family. RimJ subfamily.</text>
</comment>
<evidence type="ECO:0000259" key="4">
    <source>
        <dbReference type="PROSITE" id="PS51186"/>
    </source>
</evidence>
<name>A0A853EK77_9ACTO</name>
<dbReference type="Gene3D" id="3.40.630.30">
    <property type="match status" value="1"/>
</dbReference>
<dbReference type="InterPro" id="IPR000182">
    <property type="entry name" value="GNAT_dom"/>
</dbReference>
<dbReference type="EMBL" id="JACBXV010000074">
    <property type="protein sequence ID" value="NYS69195.1"/>
    <property type="molecule type" value="Genomic_DNA"/>
</dbReference>
<dbReference type="Proteomes" id="UP000572528">
    <property type="component" value="Unassembled WGS sequence"/>
</dbReference>
<dbReference type="InterPro" id="IPR016181">
    <property type="entry name" value="Acyl_CoA_acyltransferase"/>
</dbReference>
<dbReference type="AlphaFoldDB" id="A0A853EK77"/>
<reference evidence="5 6" key="1">
    <citation type="submission" date="2020-07" db="EMBL/GenBank/DDBJ databases">
        <title>MOT database genomes.</title>
        <authorList>
            <person name="Joseph S."/>
            <person name="Aduse-Opoku J."/>
            <person name="Hashim A."/>
            <person name="Wade W."/>
            <person name="Curtis M."/>
        </authorList>
    </citation>
    <scope>NUCLEOTIDE SEQUENCE [LARGE SCALE GENOMIC DNA]</scope>
    <source>
        <strain evidence="5 6">WMus004</strain>
    </source>
</reference>
<dbReference type="GO" id="GO:0005737">
    <property type="term" value="C:cytoplasm"/>
    <property type="evidence" value="ECO:0007669"/>
    <property type="project" value="TreeGrafter"/>
</dbReference>
<dbReference type="PANTHER" id="PTHR43792:SF8">
    <property type="entry name" value="[RIBOSOMAL PROTEIN US5]-ALANINE N-ACETYLTRANSFERASE"/>
    <property type="match status" value="1"/>
</dbReference>
<evidence type="ECO:0000313" key="5">
    <source>
        <dbReference type="EMBL" id="NYS69195.1"/>
    </source>
</evidence>
<dbReference type="GO" id="GO:0008999">
    <property type="term" value="F:protein-N-terminal-alanine acetyltransferase activity"/>
    <property type="evidence" value="ECO:0007669"/>
    <property type="project" value="TreeGrafter"/>
</dbReference>
<evidence type="ECO:0000256" key="2">
    <source>
        <dbReference type="ARBA" id="ARBA00023315"/>
    </source>
</evidence>
<gene>
    <name evidence="5" type="ORF">HZZ05_06625</name>
</gene>
<dbReference type="InterPro" id="IPR051531">
    <property type="entry name" value="N-acetyltransferase"/>
</dbReference>
<keyword evidence="1 5" id="KW-0808">Transferase</keyword>
<comment type="caution">
    <text evidence="5">The sequence shown here is derived from an EMBL/GenBank/DDBJ whole genome shotgun (WGS) entry which is preliminary data.</text>
</comment>
<accession>A0A853EK77</accession>